<feature type="non-terminal residue" evidence="4">
    <location>
        <position position="79"/>
    </location>
</feature>
<evidence type="ECO:0000259" key="3">
    <source>
        <dbReference type="Pfam" id="PF13193"/>
    </source>
</evidence>
<dbReference type="Gene3D" id="3.30.300.30">
    <property type="match status" value="1"/>
</dbReference>
<dbReference type="PANTHER" id="PTHR43201:SF5">
    <property type="entry name" value="MEDIUM-CHAIN ACYL-COA LIGASE ACSF2, MITOCHONDRIAL"/>
    <property type="match status" value="1"/>
</dbReference>
<feature type="non-terminal residue" evidence="4">
    <location>
        <position position="1"/>
    </location>
</feature>
<dbReference type="PANTHER" id="PTHR43201">
    <property type="entry name" value="ACYL-COA SYNTHETASE"/>
    <property type="match status" value="1"/>
</dbReference>
<dbReference type="EMBL" id="JAUOQO010000909">
    <property type="protein sequence ID" value="MDO6575583.1"/>
    <property type="molecule type" value="Genomic_DNA"/>
</dbReference>
<protein>
    <submittedName>
        <fullName evidence="4">Long-chain fatty acid--CoA ligase</fullName>
    </submittedName>
</protein>
<sequence>VYSVEVESAVSTHPDVAMVAGIGIPDENWGETVHAVVVPAGDKEPTLEDIQAHVKDQIAGYKSPRSISIAKELPLSPMN</sequence>
<accession>A0AAW7YWB9</accession>
<feature type="domain" description="AMP-binding enzyme C-terminal" evidence="3">
    <location>
        <begin position="5"/>
        <end position="75"/>
    </location>
</feature>
<organism evidence="4 5">
    <name type="scientific">Staphylococcus pasteuri_A</name>
    <dbReference type="NCBI Taxonomy" id="3062664"/>
    <lineage>
        <taxon>Bacteria</taxon>
        <taxon>Bacillati</taxon>
        <taxon>Bacillota</taxon>
        <taxon>Bacilli</taxon>
        <taxon>Bacillales</taxon>
        <taxon>Staphylococcaceae</taxon>
        <taxon>Staphylococcus</taxon>
    </lineage>
</organism>
<proteinExistence type="inferred from homology"/>
<evidence type="ECO:0000313" key="4">
    <source>
        <dbReference type="EMBL" id="MDO6575583.1"/>
    </source>
</evidence>
<dbReference type="GO" id="GO:0006631">
    <property type="term" value="P:fatty acid metabolic process"/>
    <property type="evidence" value="ECO:0007669"/>
    <property type="project" value="TreeGrafter"/>
</dbReference>
<comment type="caution">
    <text evidence="4">The sequence shown here is derived from an EMBL/GenBank/DDBJ whole genome shotgun (WGS) entry which is preliminary data.</text>
</comment>
<evidence type="ECO:0000313" key="5">
    <source>
        <dbReference type="Proteomes" id="UP001170310"/>
    </source>
</evidence>
<keyword evidence="2 4" id="KW-0436">Ligase</keyword>
<dbReference type="AlphaFoldDB" id="A0AAW7YWB9"/>
<name>A0AAW7YWB9_9STAP</name>
<evidence type="ECO:0000256" key="2">
    <source>
        <dbReference type="ARBA" id="ARBA00022598"/>
    </source>
</evidence>
<dbReference type="GO" id="GO:0031956">
    <property type="term" value="F:medium-chain fatty acid-CoA ligase activity"/>
    <property type="evidence" value="ECO:0007669"/>
    <property type="project" value="TreeGrafter"/>
</dbReference>
<dbReference type="Pfam" id="PF13193">
    <property type="entry name" value="AMP-binding_C"/>
    <property type="match status" value="1"/>
</dbReference>
<dbReference type="Proteomes" id="UP001170310">
    <property type="component" value="Unassembled WGS sequence"/>
</dbReference>
<gene>
    <name evidence="4" type="ORF">Q4528_15835</name>
</gene>
<keyword evidence="5" id="KW-1185">Reference proteome</keyword>
<dbReference type="InterPro" id="IPR045851">
    <property type="entry name" value="AMP-bd_C_sf"/>
</dbReference>
<dbReference type="SUPFAM" id="SSF56801">
    <property type="entry name" value="Acetyl-CoA synthetase-like"/>
    <property type="match status" value="1"/>
</dbReference>
<comment type="similarity">
    <text evidence="1">Belongs to the ATP-dependent AMP-binding enzyme family.</text>
</comment>
<evidence type="ECO:0000256" key="1">
    <source>
        <dbReference type="ARBA" id="ARBA00006432"/>
    </source>
</evidence>
<dbReference type="InterPro" id="IPR025110">
    <property type="entry name" value="AMP-bd_C"/>
</dbReference>
<reference evidence="4" key="1">
    <citation type="submission" date="2023-07" db="EMBL/GenBank/DDBJ databases">
        <title>Genome content predicts the carbon catabolic preferences of heterotrophic bacteria.</title>
        <authorList>
            <person name="Gralka M."/>
        </authorList>
    </citation>
    <scope>NUCLEOTIDE SEQUENCE</scope>
    <source>
        <strain evidence="4">E2R20</strain>
    </source>
</reference>